<evidence type="ECO:0000313" key="4">
    <source>
        <dbReference type="EMBL" id="KAK9939056.1"/>
    </source>
</evidence>
<protein>
    <submittedName>
        <fullName evidence="4">Uncharacterized protein</fullName>
    </submittedName>
</protein>
<dbReference type="AlphaFoldDB" id="A0AAW1XRU7"/>
<proteinExistence type="predicted"/>
<feature type="region of interest" description="Disordered" evidence="1">
    <location>
        <begin position="101"/>
        <end position="163"/>
    </location>
</feature>
<evidence type="ECO:0000256" key="3">
    <source>
        <dbReference type="SAM" id="SignalP"/>
    </source>
</evidence>
<feature type="compositionally biased region" description="Low complexity" evidence="1">
    <location>
        <begin position="136"/>
        <end position="152"/>
    </location>
</feature>
<keyword evidence="2" id="KW-0812">Transmembrane</keyword>
<dbReference type="EMBL" id="JBEDUW010000003">
    <property type="protein sequence ID" value="KAK9939056.1"/>
    <property type="molecule type" value="Genomic_DNA"/>
</dbReference>
<dbReference type="InterPro" id="IPR011042">
    <property type="entry name" value="6-blade_b-propeller_TolB-like"/>
</dbReference>
<keyword evidence="2" id="KW-0472">Membrane</keyword>
<name>A0AAW1XRU7_RUBAR</name>
<feature type="chain" id="PRO_5043385382" evidence="3">
    <location>
        <begin position="29"/>
        <end position="353"/>
    </location>
</feature>
<feature type="transmembrane region" description="Helical" evidence="2">
    <location>
        <begin position="321"/>
        <end position="339"/>
    </location>
</feature>
<keyword evidence="2" id="KW-1133">Transmembrane helix</keyword>
<dbReference type="PANTHER" id="PTHR31460:SF3">
    <property type="entry name" value="MESOCENTIN"/>
    <property type="match status" value="1"/>
</dbReference>
<comment type="caution">
    <text evidence="4">The sequence shown here is derived from an EMBL/GenBank/DDBJ whole genome shotgun (WGS) entry which is preliminary data.</text>
</comment>
<dbReference type="Gene3D" id="2.120.10.30">
    <property type="entry name" value="TolB, C-terminal domain"/>
    <property type="match status" value="1"/>
</dbReference>
<organism evidence="4 5">
    <name type="scientific">Rubus argutus</name>
    <name type="common">Southern blackberry</name>
    <dbReference type="NCBI Taxonomy" id="59490"/>
    <lineage>
        <taxon>Eukaryota</taxon>
        <taxon>Viridiplantae</taxon>
        <taxon>Streptophyta</taxon>
        <taxon>Embryophyta</taxon>
        <taxon>Tracheophyta</taxon>
        <taxon>Spermatophyta</taxon>
        <taxon>Magnoliopsida</taxon>
        <taxon>eudicotyledons</taxon>
        <taxon>Gunneridae</taxon>
        <taxon>Pentapetalae</taxon>
        <taxon>rosids</taxon>
        <taxon>fabids</taxon>
        <taxon>Rosales</taxon>
        <taxon>Rosaceae</taxon>
        <taxon>Rosoideae</taxon>
        <taxon>Rosoideae incertae sedis</taxon>
        <taxon>Rubus</taxon>
    </lineage>
</organism>
<dbReference type="PANTHER" id="PTHR31460">
    <property type="match status" value="1"/>
</dbReference>
<sequence length="353" mass="38481">MLPSMASKSPSFVSTVLIILSAISLIQTQAGKPHLINIRSPNLYPEGLAYDPSAQHFIVGALHHRTIHSVSDSGVVDLLISDPTLPENVTFLGQAVDFARSPPTTSERANASSSLLSPPPTATAGARSPTTSPWISRATHTSPTRPRTSSGRSTRKGRPPSSPGLRYSRRILWIAPHPIVFCGLNGVAYVGKGYLLVVQSNTGKMFKVDTEDGTAREVLLPEDLTLADGIAIRSDGDVAVVVVSMSELWFLKSQDNWGEGVVYDKMELDAARFPTSVAVAAEDRVYVIYGHVDEGSMGSSERETFSIAEVRSEKESKEESVWIFVLIGLGLAYFMFWRFQMRQLVGNMNKKTN</sequence>
<reference evidence="4 5" key="1">
    <citation type="journal article" date="2023" name="G3 (Bethesda)">
        <title>A chromosome-length genome assembly and annotation of blackberry (Rubus argutus, cv. 'Hillquist').</title>
        <authorList>
            <person name="Bruna T."/>
            <person name="Aryal R."/>
            <person name="Dudchenko O."/>
            <person name="Sargent D.J."/>
            <person name="Mead D."/>
            <person name="Buti M."/>
            <person name="Cavallini A."/>
            <person name="Hytonen T."/>
            <person name="Andres J."/>
            <person name="Pham M."/>
            <person name="Weisz D."/>
            <person name="Mascagni F."/>
            <person name="Usai G."/>
            <person name="Natali L."/>
            <person name="Bassil N."/>
            <person name="Fernandez G.E."/>
            <person name="Lomsadze A."/>
            <person name="Armour M."/>
            <person name="Olukolu B."/>
            <person name="Poorten T."/>
            <person name="Britton C."/>
            <person name="Davik J."/>
            <person name="Ashrafi H."/>
            <person name="Aiden E.L."/>
            <person name="Borodovsky M."/>
            <person name="Worthington M."/>
        </authorList>
    </citation>
    <scope>NUCLEOTIDE SEQUENCE [LARGE SCALE GENOMIC DNA]</scope>
    <source>
        <strain evidence="4">PI 553951</strain>
    </source>
</reference>
<gene>
    <name evidence="4" type="ORF">M0R45_015765</name>
</gene>
<feature type="signal peptide" evidence="3">
    <location>
        <begin position="1"/>
        <end position="28"/>
    </location>
</feature>
<dbReference type="SUPFAM" id="SSF63829">
    <property type="entry name" value="Calcium-dependent phosphotriesterase"/>
    <property type="match status" value="1"/>
</dbReference>
<keyword evidence="3" id="KW-0732">Signal</keyword>
<evidence type="ECO:0000256" key="1">
    <source>
        <dbReference type="SAM" id="MobiDB-lite"/>
    </source>
</evidence>
<evidence type="ECO:0000313" key="5">
    <source>
        <dbReference type="Proteomes" id="UP001457282"/>
    </source>
</evidence>
<dbReference type="GO" id="GO:0005783">
    <property type="term" value="C:endoplasmic reticulum"/>
    <property type="evidence" value="ECO:0007669"/>
    <property type="project" value="TreeGrafter"/>
</dbReference>
<evidence type="ECO:0000256" key="2">
    <source>
        <dbReference type="SAM" id="Phobius"/>
    </source>
</evidence>
<dbReference type="Proteomes" id="UP001457282">
    <property type="component" value="Unassembled WGS sequence"/>
</dbReference>
<keyword evidence="5" id="KW-1185">Reference proteome</keyword>
<accession>A0AAW1XRU7</accession>
<dbReference type="InterPro" id="IPR053224">
    <property type="entry name" value="Sensory_adhesion_molecule"/>
</dbReference>